<sequence length="1506" mass="166374">MAATLEMPQEEEEDEAMNDVDVQEVVLADEAPTAVSAAEHEPKPKRWREALARAVQKIADERRESVGDHQRLSVADVVVQAAAAFDRHGHIYMDFDDDDDRYDISGLQEQATKCVEESMLLTSQSSRADYDVPVMTICLMVVGTHGDVQPFVAIAKRLLLDGHRVRLATHAAYRDLVMSHGVEFYPLAGDPKELSAYMVKTGGHLIPFDLETLQKDVPRNMQMIEEILYSTWPAVSEADPDGGGPGIPGEPFRAQAIISNPVTYGHIHVAERLGVPLHIMFPQPWVPTTAFPHPLSNLPYTGKPAKVNYMSYKMVDLLMWQATEGMINAFRRDKLELRKIRKGDGGRDLLLDLAIPHAFMWSPHLVPKPNDWGRIYDVIGTVKLEAPSSTYTPSPQLEAFLDQNAGPIFVGFGSMVIQDPEGVTKMIIDAAAEANVRVLIQSSWSDMAGNLTIPDNIFFLGSCPHDWLMPRVSAVVHHGGAGTTAAGLLAGKPTFIVPFFGDQPFWGRAVLDAGVGVEPCPIFRLTTEKLRSAFAALESPQLRARAKALQELMRHEDGAGEAVRCFYRNLPLHHMRCDLDCKRAATTWSQKDKIRLCDECRFVVTSRSENLLTDVVEYTFVDYSPRGPENVLEGASAGVGAFAHVFGSGIKDVIVKPAQGYREEGAKGAAIGLVKGLGGLIISPLVGTLVFADHFATGAYNNVRGDDDRKGLLIADNKKLLHALGMKSHNNVYNGSMCADEKVDTNNQLSAQIAIQLTTEEKSKIEGRYLALMEERKLHSPELLDIATTTPSVSSEDSAAVADGTTYNGSDSFGISFGDGEKIGEALHEAEVRELAAEAHKKDKVQEEYVESLKSQQLPKMNICMMTTGSWEESVQQYVAIGLRLKADGHSVRIATTSGYRDHVASAGLSFYPLGGSAVTTGNFLQYLYQRSLSEPRHKSRLLNLAHAKLSHWRESFPEMGDLRDLVFSLWPACVNADPLEPGKAFRADAIIAHPYLFGQTIVAERLGVPLHCMSYNPQSRTQAFPHLLSSNMKLYKPYRYSPTNSVSYDVVDNLLWNSTRDVLDDFRDFLGLTGRSVANNLLAEWRTAHTYLWDPALLPKPHDWGSEIGIAGYVELPDSNLDNAGLDGIEQELRSFVEKEPSMPLLYFGFQCGDWDPRRVQDLVTTLHRAAQKACVRLIFQGYESSNDDAAFFVGGTDAVFEIDQQFPVKRILPHVHATLHWGDLSITSTCLSAGKPACVVPRNITQRMWGQALVLAGAGIEPLEPDALTPSNLVHVFHALLDSKLAHCATRLASRIVPTDAIEAAVSAFYGNLPLKGMTCDLDPTRMARVYDSVHKLKLSYEARLVVHQITKDEGSARDLKYKPLKYSQHCPPRFSLRELELLDSASPGNLKKQPQTNILHPCDPTNAEVVAKVDHERASLSSFLLPKESAVLKHCGDFPHKKRFQLARAQSMALSVVEMPKLWKSEEEQAQRTLEINEKYDKFLLTRNFASSASSSSTSSAAL</sequence>
<reference evidence="4" key="1">
    <citation type="submission" date="2022-12" db="EMBL/GenBank/DDBJ databases">
        <authorList>
            <person name="Webb A."/>
        </authorList>
    </citation>
    <scope>NUCLEOTIDE SEQUENCE</scope>
    <source>
        <strain evidence="4">Hp1</strain>
    </source>
</reference>
<evidence type="ECO:0000259" key="2">
    <source>
        <dbReference type="Pfam" id="PF03033"/>
    </source>
</evidence>
<dbReference type="Pfam" id="PF06722">
    <property type="entry name" value="EryCIII-like_C"/>
    <property type="match status" value="1"/>
</dbReference>
<evidence type="ECO:0008006" key="6">
    <source>
        <dbReference type="Google" id="ProtNLM"/>
    </source>
</evidence>
<dbReference type="Pfam" id="PF03033">
    <property type="entry name" value="Glyco_transf_28"/>
    <property type="match status" value="2"/>
</dbReference>
<dbReference type="FunFam" id="3.40.50.2000:FF:000163">
    <property type="entry name" value="Sterol 3-beta-glucosyltransferase"/>
    <property type="match status" value="2"/>
</dbReference>
<dbReference type="Proteomes" id="UP001162031">
    <property type="component" value="Unassembled WGS sequence"/>
</dbReference>
<feature type="domain" description="Glycosyltransferase family 28 N-terminal" evidence="2">
    <location>
        <begin position="875"/>
        <end position="1026"/>
    </location>
</feature>
<gene>
    <name evidence="4" type="ORF">HBR001_LOCUS1565</name>
</gene>
<dbReference type="InterPro" id="IPR050426">
    <property type="entry name" value="Glycosyltransferase_28"/>
</dbReference>
<dbReference type="FunFam" id="3.40.50.2000:FF:000009">
    <property type="entry name" value="Sterol 3-beta-glucosyltransferase UGT80A2"/>
    <property type="match status" value="1"/>
</dbReference>
<organism evidence="4 5">
    <name type="scientific">Hyaloperonospora brassicae</name>
    <name type="common">Brassica downy mildew</name>
    <name type="synonym">Peronospora brassicae</name>
    <dbReference type="NCBI Taxonomy" id="162125"/>
    <lineage>
        <taxon>Eukaryota</taxon>
        <taxon>Sar</taxon>
        <taxon>Stramenopiles</taxon>
        <taxon>Oomycota</taxon>
        <taxon>Peronosporomycetes</taxon>
        <taxon>Peronosporales</taxon>
        <taxon>Peronosporaceae</taxon>
        <taxon>Hyaloperonospora</taxon>
    </lineage>
</organism>
<accession>A0AAV0TB17</accession>
<dbReference type="InterPro" id="IPR002213">
    <property type="entry name" value="UDP_glucos_trans"/>
</dbReference>
<proteinExistence type="predicted"/>
<feature type="domain" description="Glycosyltransferase family 28 N-terminal" evidence="2">
    <location>
        <begin position="137"/>
        <end position="292"/>
    </location>
</feature>
<dbReference type="GO" id="GO:0005975">
    <property type="term" value="P:carbohydrate metabolic process"/>
    <property type="evidence" value="ECO:0007669"/>
    <property type="project" value="InterPro"/>
</dbReference>
<name>A0AAV0TB17_HYABA</name>
<evidence type="ECO:0000313" key="4">
    <source>
        <dbReference type="EMBL" id="CAI5716109.1"/>
    </source>
</evidence>
<dbReference type="CDD" id="cd03784">
    <property type="entry name" value="GT1_Gtf-like"/>
    <property type="match status" value="1"/>
</dbReference>
<dbReference type="PANTHER" id="PTHR48050">
    <property type="entry name" value="STEROL 3-BETA-GLUCOSYLTRANSFERASE"/>
    <property type="match status" value="1"/>
</dbReference>
<keyword evidence="5" id="KW-1185">Reference proteome</keyword>
<evidence type="ECO:0000259" key="3">
    <source>
        <dbReference type="Pfam" id="PF06722"/>
    </source>
</evidence>
<dbReference type="Gene3D" id="3.40.50.2000">
    <property type="entry name" value="Glycogen Phosphorylase B"/>
    <property type="match status" value="4"/>
</dbReference>
<comment type="caution">
    <text evidence="4">The sequence shown here is derived from an EMBL/GenBank/DDBJ whole genome shotgun (WGS) entry which is preliminary data.</text>
</comment>
<dbReference type="GO" id="GO:0016906">
    <property type="term" value="F:sterol 3-beta-glucosyltransferase activity"/>
    <property type="evidence" value="ECO:0007669"/>
    <property type="project" value="UniProtKB-ARBA"/>
</dbReference>
<protein>
    <recommendedName>
        <fullName evidence="6">Glycosyltransferase family 28 N-terminal domain-containing protein</fullName>
    </recommendedName>
</protein>
<dbReference type="EMBL" id="CANTFL010000148">
    <property type="protein sequence ID" value="CAI5716109.1"/>
    <property type="molecule type" value="Genomic_DNA"/>
</dbReference>
<feature type="domain" description="Erythromycin biosynthesis protein CIII-like C-terminal" evidence="3">
    <location>
        <begin position="427"/>
        <end position="553"/>
    </location>
</feature>
<keyword evidence="1" id="KW-0808">Transferase</keyword>
<dbReference type="InterPro" id="IPR004276">
    <property type="entry name" value="GlycoTrans_28_N"/>
</dbReference>
<dbReference type="PANTHER" id="PTHR48050:SF13">
    <property type="entry name" value="STEROL 3-BETA-GLUCOSYLTRANSFERASE UGT80A2"/>
    <property type="match status" value="1"/>
</dbReference>
<dbReference type="SUPFAM" id="SSF53756">
    <property type="entry name" value="UDP-Glycosyltransferase/glycogen phosphorylase"/>
    <property type="match status" value="2"/>
</dbReference>
<dbReference type="InterPro" id="IPR010610">
    <property type="entry name" value="EryCIII-like_C"/>
</dbReference>
<evidence type="ECO:0000256" key="1">
    <source>
        <dbReference type="ARBA" id="ARBA00022679"/>
    </source>
</evidence>
<evidence type="ECO:0000313" key="5">
    <source>
        <dbReference type="Proteomes" id="UP001162031"/>
    </source>
</evidence>